<dbReference type="Pfam" id="PF09900">
    <property type="entry name" value="DUF2127"/>
    <property type="match status" value="1"/>
</dbReference>
<feature type="transmembrane region" description="Helical" evidence="1">
    <location>
        <begin position="128"/>
        <end position="148"/>
    </location>
</feature>
<keyword evidence="1" id="KW-0472">Membrane</keyword>
<accession>A0ABT2NJ67</accession>
<sequence>MRVPESEIRRVFQISLWLKGAHSLLEVLGGLALTFVSHDLILRIVSALTAAELLEDPRDLVANALRQLAEGFTTDAQSFAAWYLFSHGLIKLVLIAAVLAKRIWAYPAFIVAMIGFILYQGYRMSLDLTFILVAITLLDLVVLVLAWHEYGLVRREQRQNPDAHR</sequence>
<dbReference type="InterPro" id="IPR021125">
    <property type="entry name" value="DUF2127"/>
</dbReference>
<evidence type="ECO:0000313" key="3">
    <source>
        <dbReference type="Proteomes" id="UP001205601"/>
    </source>
</evidence>
<proteinExistence type="predicted"/>
<keyword evidence="1" id="KW-1133">Transmembrane helix</keyword>
<organism evidence="2 3">
    <name type="scientific">Albidovulum sediminis</name>
    <dbReference type="NCBI Taxonomy" id="3066345"/>
    <lineage>
        <taxon>Bacteria</taxon>
        <taxon>Pseudomonadati</taxon>
        <taxon>Pseudomonadota</taxon>
        <taxon>Alphaproteobacteria</taxon>
        <taxon>Rhodobacterales</taxon>
        <taxon>Paracoccaceae</taxon>
        <taxon>Albidovulum</taxon>
    </lineage>
</organism>
<feature type="transmembrane region" description="Helical" evidence="1">
    <location>
        <begin position="104"/>
        <end position="122"/>
    </location>
</feature>
<feature type="transmembrane region" description="Helical" evidence="1">
    <location>
        <begin position="80"/>
        <end position="99"/>
    </location>
</feature>
<dbReference type="EMBL" id="JAOCQF010000001">
    <property type="protein sequence ID" value="MCT8328973.1"/>
    <property type="molecule type" value="Genomic_DNA"/>
</dbReference>
<gene>
    <name evidence="2" type="ORF">N5I32_05540</name>
</gene>
<protein>
    <submittedName>
        <fullName evidence="2">DUF2127 domain-containing protein</fullName>
    </submittedName>
</protein>
<feature type="transmembrane region" description="Helical" evidence="1">
    <location>
        <begin position="21"/>
        <end position="45"/>
    </location>
</feature>
<dbReference type="InterPro" id="IPR014591">
    <property type="entry name" value="UCP034455"/>
</dbReference>
<reference evidence="3" key="1">
    <citation type="submission" date="2023-07" db="EMBL/GenBank/DDBJ databases">
        <title>Defluviimonas sediminis sp. nov., isolated from mangrove sediment.</title>
        <authorList>
            <person name="Liu L."/>
            <person name="Li J."/>
            <person name="Huang Y."/>
            <person name="Pan J."/>
            <person name="Li M."/>
        </authorList>
    </citation>
    <scope>NUCLEOTIDE SEQUENCE [LARGE SCALE GENOMIC DNA]</scope>
    <source>
        <strain evidence="3">FT324</strain>
    </source>
</reference>
<keyword evidence="3" id="KW-1185">Reference proteome</keyword>
<evidence type="ECO:0000256" key="1">
    <source>
        <dbReference type="SAM" id="Phobius"/>
    </source>
</evidence>
<name>A0ABT2NJ67_9RHOB</name>
<evidence type="ECO:0000313" key="2">
    <source>
        <dbReference type="EMBL" id="MCT8328973.1"/>
    </source>
</evidence>
<comment type="caution">
    <text evidence="2">The sequence shown here is derived from an EMBL/GenBank/DDBJ whole genome shotgun (WGS) entry which is preliminary data.</text>
</comment>
<dbReference type="RefSeq" id="WP_261494397.1">
    <property type="nucleotide sequence ID" value="NZ_JAOCQF010000001.1"/>
</dbReference>
<keyword evidence="1" id="KW-0812">Transmembrane</keyword>
<dbReference type="PIRSF" id="PIRSF034455">
    <property type="entry name" value="UCP034455"/>
    <property type="match status" value="1"/>
</dbReference>
<dbReference type="Proteomes" id="UP001205601">
    <property type="component" value="Unassembled WGS sequence"/>
</dbReference>